<reference evidence="1 2" key="1">
    <citation type="journal article" date="2014" name="Genome Announc.">
        <title>Draft genome sequences of eight enterohepatic helicobacter species isolated from both laboratory and wild rodents.</title>
        <authorList>
            <person name="Sheh A."/>
            <person name="Shen Z."/>
            <person name="Fox J.G."/>
        </authorList>
    </citation>
    <scope>NUCLEOTIDE SEQUENCE [LARGE SCALE GENOMIC DNA]</scope>
    <source>
        <strain evidence="1 2">ATCC 700114</strain>
    </source>
</reference>
<dbReference type="OrthoDB" id="5326200at2"/>
<proteinExistence type="predicted"/>
<dbReference type="AlphaFoldDB" id="A0A4U8SCI2"/>
<dbReference type="RefSeq" id="WP_104696470.1">
    <property type="nucleotide sequence ID" value="NZ_FZNG01000019.1"/>
</dbReference>
<organism evidence="1 2">
    <name type="scientific">Helicobacter trogontum</name>
    <dbReference type="NCBI Taxonomy" id="50960"/>
    <lineage>
        <taxon>Bacteria</taxon>
        <taxon>Pseudomonadati</taxon>
        <taxon>Campylobacterota</taxon>
        <taxon>Epsilonproteobacteria</taxon>
        <taxon>Campylobacterales</taxon>
        <taxon>Helicobacteraceae</taxon>
        <taxon>Helicobacter</taxon>
    </lineage>
</organism>
<dbReference type="Proteomes" id="UP000029878">
    <property type="component" value="Unassembled WGS sequence"/>
</dbReference>
<dbReference type="EMBL" id="JRPL02000007">
    <property type="protein sequence ID" value="TLD83657.1"/>
    <property type="molecule type" value="Genomic_DNA"/>
</dbReference>
<comment type="caution">
    <text evidence="1">The sequence shown here is derived from an EMBL/GenBank/DDBJ whole genome shotgun (WGS) entry which is preliminary data.</text>
</comment>
<protein>
    <submittedName>
        <fullName evidence="1">Uncharacterized protein</fullName>
    </submittedName>
</protein>
<accession>A0A4U8SCI2</accession>
<evidence type="ECO:0000313" key="2">
    <source>
        <dbReference type="Proteomes" id="UP000029878"/>
    </source>
</evidence>
<gene>
    <name evidence="1" type="ORF">LS81_004590</name>
</gene>
<sequence>MTKDNKQIREIWDDITEGAEILEEKLDKKGGTMIKRRRLSDGTIIQFRKKSNSGGSTIEIDSKIKIHSIKDKK</sequence>
<name>A0A4U8SCI2_9HELI</name>
<evidence type="ECO:0000313" key="1">
    <source>
        <dbReference type="EMBL" id="TLD83657.1"/>
    </source>
</evidence>